<evidence type="ECO:0000256" key="5">
    <source>
        <dbReference type="ARBA" id="ARBA00011901"/>
    </source>
</evidence>
<comment type="cofactor">
    <cofactor evidence="2">
        <name>Zn(2+)</name>
        <dbReference type="ChEBI" id="CHEBI:29105"/>
    </cofactor>
</comment>
<dbReference type="EC" id="3.5.1.28" evidence="5"/>
<evidence type="ECO:0000256" key="12">
    <source>
        <dbReference type="ARBA" id="ARBA00042615"/>
    </source>
</evidence>
<dbReference type="SMART" id="SM00644">
    <property type="entry name" value="Ami_2"/>
    <property type="match status" value="1"/>
</dbReference>
<protein>
    <recommendedName>
        <fullName evidence="11">1,6-anhydro-N-acetylmuramyl-L-alanine amidase AmpD</fullName>
        <ecNumber evidence="5">3.5.1.28</ecNumber>
    </recommendedName>
    <alternativeName>
        <fullName evidence="12">N-acetylmuramoyl-L-alanine amidase</fullName>
    </alternativeName>
</protein>
<organism evidence="15 16">
    <name type="scientific">Yanghanlia caeni</name>
    <dbReference type="NCBI Taxonomy" id="3064283"/>
    <lineage>
        <taxon>Bacteria</taxon>
        <taxon>Pseudomonadati</taxon>
        <taxon>Pseudomonadota</taxon>
        <taxon>Betaproteobacteria</taxon>
        <taxon>Burkholderiales</taxon>
        <taxon>Alcaligenaceae</taxon>
        <taxon>Yanghanlia</taxon>
    </lineage>
</organism>
<dbReference type="InterPro" id="IPR002502">
    <property type="entry name" value="Amidase_domain"/>
</dbReference>
<evidence type="ECO:0000256" key="8">
    <source>
        <dbReference type="ARBA" id="ARBA00022801"/>
    </source>
</evidence>
<dbReference type="EMBL" id="JAUZQE010000009">
    <property type="protein sequence ID" value="MDR4125415.1"/>
    <property type="molecule type" value="Genomic_DNA"/>
</dbReference>
<comment type="catalytic activity">
    <reaction evidence="1">
        <text>Hydrolyzes the link between N-acetylmuramoyl residues and L-amino acid residues in certain cell-wall glycopeptides.</text>
        <dbReference type="EC" id="3.5.1.28"/>
    </reaction>
</comment>
<evidence type="ECO:0000256" key="2">
    <source>
        <dbReference type="ARBA" id="ARBA00001947"/>
    </source>
</evidence>
<dbReference type="CDD" id="cd06583">
    <property type="entry name" value="PGRP"/>
    <property type="match status" value="1"/>
</dbReference>
<feature type="domain" description="N-acetylmuramoyl-L-alanine amidase" evidence="14">
    <location>
        <begin position="28"/>
        <end position="176"/>
    </location>
</feature>
<dbReference type="PANTHER" id="PTHR30417:SF4">
    <property type="entry name" value="1,6-ANHYDRO-N-ACETYLMURAMYL-L-ALANINE AMIDASE AMPD"/>
    <property type="match status" value="1"/>
</dbReference>
<dbReference type="NCBIfam" id="NF008758">
    <property type="entry name" value="PRK11789.1"/>
    <property type="match status" value="1"/>
</dbReference>
<comment type="caution">
    <text evidence="15">The sequence shown here is derived from an EMBL/GenBank/DDBJ whole genome shotgun (WGS) entry which is preliminary data.</text>
</comment>
<dbReference type="InterPro" id="IPR036505">
    <property type="entry name" value="Amidase/PGRP_sf"/>
</dbReference>
<reference evidence="15 16" key="1">
    <citation type="submission" date="2023-08" db="EMBL/GenBank/DDBJ databases">
        <title>Alcaligenaceae gen. nov., a novel taxon isolated from the sludge of Yixing Pesticide Factory.</title>
        <authorList>
            <person name="Ruan L."/>
        </authorList>
    </citation>
    <scope>NUCLEOTIDE SEQUENCE [LARGE SCALE GENOMIC DNA]</scope>
    <source>
        <strain evidence="15 16">LG-2</strain>
    </source>
</reference>
<evidence type="ECO:0000256" key="4">
    <source>
        <dbReference type="ARBA" id="ARBA00007553"/>
    </source>
</evidence>
<evidence type="ECO:0000256" key="9">
    <source>
        <dbReference type="ARBA" id="ARBA00022833"/>
    </source>
</evidence>
<evidence type="ECO:0000256" key="3">
    <source>
        <dbReference type="ARBA" id="ARBA00004496"/>
    </source>
</evidence>
<evidence type="ECO:0000313" key="15">
    <source>
        <dbReference type="EMBL" id="MDR4125415.1"/>
    </source>
</evidence>
<accession>A0ABU1D4V7</accession>
<keyword evidence="6" id="KW-0963">Cytoplasm</keyword>
<evidence type="ECO:0000256" key="13">
    <source>
        <dbReference type="SAM" id="MobiDB-lite"/>
    </source>
</evidence>
<evidence type="ECO:0000256" key="11">
    <source>
        <dbReference type="ARBA" id="ARBA00039257"/>
    </source>
</evidence>
<dbReference type="GO" id="GO:0008745">
    <property type="term" value="F:N-acetylmuramoyl-L-alanine amidase activity"/>
    <property type="evidence" value="ECO:0007669"/>
    <property type="project" value="UniProtKB-EC"/>
</dbReference>
<evidence type="ECO:0000313" key="16">
    <source>
        <dbReference type="Proteomes" id="UP001232156"/>
    </source>
</evidence>
<keyword evidence="8 15" id="KW-0378">Hydrolase</keyword>
<keyword evidence="9" id="KW-0862">Zinc</keyword>
<keyword evidence="10" id="KW-0961">Cell wall biogenesis/degradation</keyword>
<dbReference type="InterPro" id="IPR051206">
    <property type="entry name" value="NAMLAA_amidase_2"/>
</dbReference>
<gene>
    <name evidence="15" type="primary">ampD</name>
    <name evidence="15" type="ORF">Q8947_05385</name>
</gene>
<evidence type="ECO:0000256" key="7">
    <source>
        <dbReference type="ARBA" id="ARBA00022723"/>
    </source>
</evidence>
<evidence type="ECO:0000256" key="6">
    <source>
        <dbReference type="ARBA" id="ARBA00022490"/>
    </source>
</evidence>
<dbReference type="SUPFAM" id="SSF55846">
    <property type="entry name" value="N-acetylmuramoyl-L-alanine amidase-like"/>
    <property type="match status" value="1"/>
</dbReference>
<dbReference type="Proteomes" id="UP001232156">
    <property type="component" value="Unassembled WGS sequence"/>
</dbReference>
<comment type="subcellular location">
    <subcellularLocation>
        <location evidence="3">Cytoplasm</location>
    </subcellularLocation>
</comment>
<dbReference type="Gene3D" id="3.40.80.10">
    <property type="entry name" value="Peptidoglycan recognition protein-like"/>
    <property type="match status" value="1"/>
</dbReference>
<proteinExistence type="inferred from homology"/>
<evidence type="ECO:0000256" key="10">
    <source>
        <dbReference type="ARBA" id="ARBA00023316"/>
    </source>
</evidence>
<sequence>MPQNERPALRLDRHGWLHPAPFVSLYPSPNFNERPPGCDASLLVLHNISLPPGRFGGPEVIDFFLNRLDHDAHPWFEHIRGMRVSAHFFIRRDGAIVQFVSTHQRAWHAGVSVFEERERCNDFSIGIELEGTDTLPYADAQYGALQRLLPALRARHTLRAVRGHEHIAPGRKTDPGPSFDWKRFGRENGIQRRYLPPAAVSPPKGRRNPR</sequence>
<dbReference type="Pfam" id="PF01510">
    <property type="entry name" value="Amidase_2"/>
    <property type="match status" value="1"/>
</dbReference>
<comment type="similarity">
    <text evidence="4">Belongs to the N-acetylmuramoyl-L-alanine amidase 2 family.</text>
</comment>
<feature type="region of interest" description="Disordered" evidence="13">
    <location>
        <begin position="186"/>
        <end position="210"/>
    </location>
</feature>
<dbReference type="RefSeq" id="WP_347286644.1">
    <property type="nucleotide sequence ID" value="NZ_JAUZQE010000009.1"/>
</dbReference>
<keyword evidence="16" id="KW-1185">Reference proteome</keyword>
<evidence type="ECO:0000259" key="14">
    <source>
        <dbReference type="SMART" id="SM00644"/>
    </source>
</evidence>
<keyword evidence="7" id="KW-0479">Metal-binding</keyword>
<name>A0ABU1D4V7_9BURK</name>
<evidence type="ECO:0000256" key="1">
    <source>
        <dbReference type="ARBA" id="ARBA00001561"/>
    </source>
</evidence>
<dbReference type="PANTHER" id="PTHR30417">
    <property type="entry name" value="N-ACETYLMURAMOYL-L-ALANINE AMIDASE AMID"/>
    <property type="match status" value="1"/>
</dbReference>